<name>A0A0L9UKM5_PHAAN</name>
<dbReference type="Pfam" id="PF20167">
    <property type="entry name" value="Transposase_32"/>
    <property type="match status" value="1"/>
</dbReference>
<dbReference type="InterPro" id="IPR046796">
    <property type="entry name" value="Transposase_32_dom"/>
</dbReference>
<proteinExistence type="predicted"/>
<feature type="domain" description="Putative plant transposon protein" evidence="2">
    <location>
        <begin position="36"/>
        <end position="128"/>
    </location>
</feature>
<evidence type="ECO:0000313" key="4">
    <source>
        <dbReference type="Proteomes" id="UP000053144"/>
    </source>
</evidence>
<protein>
    <recommendedName>
        <fullName evidence="2">Putative plant transposon protein domain-containing protein</fullName>
    </recommendedName>
</protein>
<evidence type="ECO:0000256" key="1">
    <source>
        <dbReference type="SAM" id="MobiDB-lite"/>
    </source>
</evidence>
<dbReference type="Proteomes" id="UP000053144">
    <property type="component" value="Chromosome 5"/>
</dbReference>
<evidence type="ECO:0000313" key="3">
    <source>
        <dbReference type="EMBL" id="KOM43313.1"/>
    </source>
</evidence>
<sequence length="172" mass="19052">MGAANAAQRYLPLSANVAVLLIRLVSIELSGIWPIRNGAVVNIRRIDLTPLAKYWMTFSHANIQSCSHVSNITVSRALLLYCVLRGMSINIGQVIANEIKVCANTMNNKAPLGHPSLITHLCDLAGVNISTLPFERPRKAIDEAYHRQYCGGDEAAQPVPPRQPRRRRRPHV</sequence>
<dbReference type="EMBL" id="CM003375">
    <property type="protein sequence ID" value="KOM43313.1"/>
    <property type="molecule type" value="Genomic_DNA"/>
</dbReference>
<reference evidence="4" key="1">
    <citation type="journal article" date="2015" name="Proc. Natl. Acad. Sci. U.S.A.">
        <title>Genome sequencing of adzuki bean (Vigna angularis) provides insight into high starch and low fat accumulation and domestication.</title>
        <authorList>
            <person name="Yang K."/>
            <person name="Tian Z."/>
            <person name="Chen C."/>
            <person name="Luo L."/>
            <person name="Zhao B."/>
            <person name="Wang Z."/>
            <person name="Yu L."/>
            <person name="Li Y."/>
            <person name="Sun Y."/>
            <person name="Li W."/>
            <person name="Chen Y."/>
            <person name="Li Y."/>
            <person name="Zhang Y."/>
            <person name="Ai D."/>
            <person name="Zhao J."/>
            <person name="Shang C."/>
            <person name="Ma Y."/>
            <person name="Wu B."/>
            <person name="Wang M."/>
            <person name="Gao L."/>
            <person name="Sun D."/>
            <person name="Zhang P."/>
            <person name="Guo F."/>
            <person name="Wang W."/>
            <person name="Li Y."/>
            <person name="Wang J."/>
            <person name="Varshney R.K."/>
            <person name="Wang J."/>
            <person name="Ling H.Q."/>
            <person name="Wan P."/>
        </authorList>
    </citation>
    <scope>NUCLEOTIDE SEQUENCE</scope>
    <source>
        <strain evidence="4">cv. Jingnong 6</strain>
    </source>
</reference>
<gene>
    <name evidence="3" type="ORF">LR48_Vigan05g091700</name>
</gene>
<feature type="compositionally biased region" description="Basic residues" evidence="1">
    <location>
        <begin position="163"/>
        <end position="172"/>
    </location>
</feature>
<accession>A0A0L9UKM5</accession>
<feature type="region of interest" description="Disordered" evidence="1">
    <location>
        <begin position="152"/>
        <end position="172"/>
    </location>
</feature>
<evidence type="ECO:0000259" key="2">
    <source>
        <dbReference type="Pfam" id="PF20167"/>
    </source>
</evidence>
<dbReference type="Gramene" id="KOM43313">
    <property type="protein sequence ID" value="KOM43313"/>
    <property type="gene ID" value="LR48_Vigan05g091700"/>
</dbReference>
<dbReference type="AlphaFoldDB" id="A0A0L9UKM5"/>
<organism evidence="3 4">
    <name type="scientific">Phaseolus angularis</name>
    <name type="common">Azuki bean</name>
    <name type="synonym">Vigna angularis</name>
    <dbReference type="NCBI Taxonomy" id="3914"/>
    <lineage>
        <taxon>Eukaryota</taxon>
        <taxon>Viridiplantae</taxon>
        <taxon>Streptophyta</taxon>
        <taxon>Embryophyta</taxon>
        <taxon>Tracheophyta</taxon>
        <taxon>Spermatophyta</taxon>
        <taxon>Magnoliopsida</taxon>
        <taxon>eudicotyledons</taxon>
        <taxon>Gunneridae</taxon>
        <taxon>Pentapetalae</taxon>
        <taxon>rosids</taxon>
        <taxon>fabids</taxon>
        <taxon>Fabales</taxon>
        <taxon>Fabaceae</taxon>
        <taxon>Papilionoideae</taxon>
        <taxon>50 kb inversion clade</taxon>
        <taxon>NPAAA clade</taxon>
        <taxon>indigoferoid/millettioid clade</taxon>
        <taxon>Phaseoleae</taxon>
        <taxon>Vigna</taxon>
    </lineage>
</organism>